<dbReference type="InterPro" id="IPR007702">
    <property type="entry name" value="Janus"/>
</dbReference>
<dbReference type="OrthoDB" id="312774at2759"/>
<dbReference type="PANTHER" id="PTHR12258:SF5">
    <property type="entry name" value="BCDNA.GH02250-RELATED"/>
    <property type="match status" value="1"/>
</dbReference>
<accession>A0A0V0QNV7</accession>
<comment type="similarity">
    <text evidence="2">Belongs to the janus family.</text>
</comment>
<keyword evidence="4" id="KW-0726">Sexual differentiation</keyword>
<evidence type="ECO:0000256" key="1">
    <source>
        <dbReference type="ARBA" id="ARBA00002508"/>
    </source>
</evidence>
<keyword evidence="8" id="KW-1185">Reference proteome</keyword>
<evidence type="ECO:0000256" key="5">
    <source>
        <dbReference type="PIRSR" id="PIRSR607702-1"/>
    </source>
</evidence>
<dbReference type="GO" id="GO:0007548">
    <property type="term" value="P:sex differentiation"/>
    <property type="evidence" value="ECO:0007669"/>
    <property type="project" value="UniProtKB-KW"/>
</dbReference>
<evidence type="ECO:0000256" key="3">
    <source>
        <dbReference type="ARBA" id="ARBA00022782"/>
    </source>
</evidence>
<feature type="binding site" evidence="6">
    <location>
        <position position="26"/>
    </location>
    <ligand>
        <name>substrate</name>
    </ligand>
</feature>
<gene>
    <name evidence="7" type="ORF">PPERSA_12401</name>
</gene>
<protein>
    <submittedName>
        <fullName evidence="7">Uncharacterized protein</fullName>
    </submittedName>
</protein>
<reference evidence="7 8" key="1">
    <citation type="journal article" date="2015" name="Sci. Rep.">
        <title>Genome of the facultative scuticociliatosis pathogen Pseudocohnilembus persalinus provides insight into its virulence through horizontal gene transfer.</title>
        <authorList>
            <person name="Xiong J."/>
            <person name="Wang G."/>
            <person name="Cheng J."/>
            <person name="Tian M."/>
            <person name="Pan X."/>
            <person name="Warren A."/>
            <person name="Jiang C."/>
            <person name="Yuan D."/>
            <person name="Miao W."/>
        </authorList>
    </citation>
    <scope>NUCLEOTIDE SEQUENCE [LARGE SCALE GENOMIC DNA]</scope>
    <source>
        <strain evidence="7">36N120E</strain>
    </source>
</reference>
<evidence type="ECO:0000313" key="8">
    <source>
        <dbReference type="Proteomes" id="UP000054937"/>
    </source>
</evidence>
<dbReference type="Pfam" id="PF05005">
    <property type="entry name" value="Ocnus"/>
    <property type="match status" value="1"/>
</dbReference>
<dbReference type="GO" id="GO:0030154">
    <property type="term" value="P:cell differentiation"/>
    <property type="evidence" value="ECO:0007669"/>
    <property type="project" value="UniProtKB-KW"/>
</dbReference>
<dbReference type="InParanoid" id="A0A0V0QNV7"/>
<dbReference type="InterPro" id="IPR038596">
    <property type="entry name" value="Janus_sf"/>
</dbReference>
<dbReference type="OMA" id="GYHAQNF"/>
<evidence type="ECO:0000313" key="7">
    <source>
        <dbReference type="EMBL" id="KRX03954.1"/>
    </source>
</evidence>
<evidence type="ECO:0000256" key="4">
    <source>
        <dbReference type="ARBA" id="ARBA00022928"/>
    </source>
</evidence>
<dbReference type="AlphaFoldDB" id="A0A0V0QNV7"/>
<comment type="function">
    <text evidence="1">JanA and janB regulate somatic sex differentiation.</text>
</comment>
<proteinExistence type="inferred from homology"/>
<comment type="caution">
    <text evidence="7">The sequence shown here is derived from an EMBL/GenBank/DDBJ whole genome shotgun (WGS) entry which is preliminary data.</text>
</comment>
<feature type="active site" description="Proton acceptor" evidence="5">
    <location>
        <position position="51"/>
    </location>
</feature>
<dbReference type="GO" id="GO:0005829">
    <property type="term" value="C:cytosol"/>
    <property type="evidence" value="ECO:0007669"/>
    <property type="project" value="TreeGrafter"/>
</dbReference>
<evidence type="ECO:0000256" key="6">
    <source>
        <dbReference type="PIRSR" id="PIRSR607702-2"/>
    </source>
</evidence>
<dbReference type="PANTHER" id="PTHR12258">
    <property type="entry name" value="JANUS-A/JANUS-B"/>
    <property type="match status" value="1"/>
</dbReference>
<name>A0A0V0QNV7_PSEPJ</name>
<keyword evidence="3" id="KW-0221">Differentiation</keyword>
<organism evidence="7 8">
    <name type="scientific">Pseudocohnilembus persalinus</name>
    <name type="common">Ciliate</name>
    <dbReference type="NCBI Taxonomy" id="266149"/>
    <lineage>
        <taxon>Eukaryota</taxon>
        <taxon>Sar</taxon>
        <taxon>Alveolata</taxon>
        <taxon>Ciliophora</taxon>
        <taxon>Intramacronucleata</taxon>
        <taxon>Oligohymenophorea</taxon>
        <taxon>Scuticociliatia</taxon>
        <taxon>Philasterida</taxon>
        <taxon>Pseudocohnilembidae</taxon>
        <taxon>Pseudocohnilembus</taxon>
    </lineage>
</organism>
<dbReference type="EMBL" id="LDAU01000122">
    <property type="protein sequence ID" value="KRX03954.1"/>
    <property type="molecule type" value="Genomic_DNA"/>
</dbReference>
<dbReference type="SUPFAM" id="SSF143724">
    <property type="entry name" value="PHP14-like"/>
    <property type="match status" value="1"/>
</dbReference>
<evidence type="ECO:0000256" key="2">
    <source>
        <dbReference type="ARBA" id="ARBA00010971"/>
    </source>
</evidence>
<dbReference type="GO" id="GO:0101006">
    <property type="term" value="F:protein histidine phosphatase activity"/>
    <property type="evidence" value="ECO:0007669"/>
    <property type="project" value="TreeGrafter"/>
</dbReference>
<dbReference type="Gene3D" id="3.50.20.20">
    <property type="entry name" value="Janus/Ocnus"/>
    <property type="match status" value="1"/>
</dbReference>
<dbReference type="Proteomes" id="UP000054937">
    <property type="component" value="Unassembled WGS sequence"/>
</dbReference>
<sequence length="146" mass="17050">MDNESNLLKQLKDKIPQVDIEIGTFKYVLLKAEFNEETYYFVRGFKRCPFHANNFQVFIEELEKSQLFDSIGDLDDVQLCKKGDQKIKITCTGGGRIQHDDKDQKIFVYGYSQGYGLAKHEISVEILKKQYQQYPSDNITWSNEGY</sequence>